<comment type="caution">
    <text evidence="2">The sequence shown here is derived from an EMBL/GenBank/DDBJ whole genome shotgun (WGS) entry which is preliminary data.</text>
</comment>
<sequence length="350" mass="38439">MFSKLLFYVAASAVFVSAAPAKFQSRQAPSGVPDYVLKYAPLVYLFSGEQFFPSDIQAQLTNTIPEVNFSAVPNVANPLDLNNLNTLSQDVYLTSKDDVTKTPTWIKGVKPDGSGKTNNAVTAAVIVNDKGNGNVDAFYMYFYAYNWGGIVAGINTLQFGNHVGDWEHNMIRFSNGVPQYIWYSQHANGQAFKYSITEKDSSGLRPIVYSANGSHANYAISGTHDHTIPNFNLPGGFLEDHTDKGAVWDPLLSAYYYAFNAGDGSFRAFDESGKTPTGWLGFKGRWGDQEYPTSDKRQVKIFGQAKFASGPTGPADKQLQRTNVCPDNGKECILRGILVPREEGEAQETE</sequence>
<evidence type="ECO:0000256" key="1">
    <source>
        <dbReference type="SAM" id="SignalP"/>
    </source>
</evidence>
<dbReference type="PANTHER" id="PTHR48174">
    <property type="entry name" value="DUF946 FAMILY PROTEIN"/>
    <property type="match status" value="1"/>
</dbReference>
<keyword evidence="3" id="KW-1185">Reference proteome</keyword>
<dbReference type="EMBL" id="MCFA01000096">
    <property type="protein sequence ID" value="ORY08751.1"/>
    <property type="molecule type" value="Genomic_DNA"/>
</dbReference>
<accession>A0A1Y1ZET4</accession>
<dbReference type="AlphaFoldDB" id="A0A1Y1ZET4"/>
<dbReference type="Pfam" id="PF06101">
    <property type="entry name" value="Vps62"/>
    <property type="match status" value="1"/>
</dbReference>
<dbReference type="InterPro" id="IPR009291">
    <property type="entry name" value="Vps62"/>
</dbReference>
<evidence type="ECO:0000313" key="3">
    <source>
        <dbReference type="Proteomes" id="UP000193144"/>
    </source>
</evidence>
<dbReference type="OrthoDB" id="188042at2759"/>
<keyword evidence="1" id="KW-0732">Signal</keyword>
<organism evidence="2 3">
    <name type="scientific">Clohesyomyces aquaticus</name>
    <dbReference type="NCBI Taxonomy" id="1231657"/>
    <lineage>
        <taxon>Eukaryota</taxon>
        <taxon>Fungi</taxon>
        <taxon>Dikarya</taxon>
        <taxon>Ascomycota</taxon>
        <taxon>Pezizomycotina</taxon>
        <taxon>Dothideomycetes</taxon>
        <taxon>Pleosporomycetidae</taxon>
        <taxon>Pleosporales</taxon>
        <taxon>Lindgomycetaceae</taxon>
        <taxon>Clohesyomyces</taxon>
    </lineage>
</organism>
<dbReference type="PANTHER" id="PTHR48174:SF5">
    <property type="entry name" value="VACUOLAR PROTEIN SORTING-ASSOCIATED PROTEIN 62"/>
    <property type="match status" value="1"/>
</dbReference>
<dbReference type="Proteomes" id="UP000193144">
    <property type="component" value="Unassembled WGS sequence"/>
</dbReference>
<reference evidence="2 3" key="1">
    <citation type="submission" date="2016-07" db="EMBL/GenBank/DDBJ databases">
        <title>Pervasive Adenine N6-methylation of Active Genes in Fungi.</title>
        <authorList>
            <consortium name="DOE Joint Genome Institute"/>
            <person name="Mondo S.J."/>
            <person name="Dannebaum R.O."/>
            <person name="Kuo R.C."/>
            <person name="Labutti K."/>
            <person name="Haridas S."/>
            <person name="Kuo A."/>
            <person name="Salamov A."/>
            <person name="Ahrendt S.R."/>
            <person name="Lipzen A."/>
            <person name="Sullivan W."/>
            <person name="Andreopoulos W.B."/>
            <person name="Clum A."/>
            <person name="Lindquist E."/>
            <person name="Daum C."/>
            <person name="Ramamoorthy G.K."/>
            <person name="Gryganskyi A."/>
            <person name="Culley D."/>
            <person name="Magnuson J.K."/>
            <person name="James T.Y."/>
            <person name="O'Malley M.A."/>
            <person name="Stajich J.E."/>
            <person name="Spatafora J.W."/>
            <person name="Visel A."/>
            <person name="Grigoriev I.V."/>
        </authorList>
    </citation>
    <scope>NUCLEOTIDE SEQUENCE [LARGE SCALE GENOMIC DNA]</scope>
    <source>
        <strain evidence="2 3">CBS 115471</strain>
    </source>
</reference>
<protein>
    <recommendedName>
        <fullName evidence="4">Vacuolar protein sorting-associated protein 62</fullName>
    </recommendedName>
</protein>
<proteinExistence type="predicted"/>
<feature type="signal peptide" evidence="1">
    <location>
        <begin position="1"/>
        <end position="18"/>
    </location>
</feature>
<name>A0A1Y1ZET4_9PLEO</name>
<evidence type="ECO:0008006" key="4">
    <source>
        <dbReference type="Google" id="ProtNLM"/>
    </source>
</evidence>
<gene>
    <name evidence="2" type="ORF">BCR34DRAFT_603391</name>
</gene>
<dbReference type="STRING" id="1231657.A0A1Y1ZET4"/>
<evidence type="ECO:0000313" key="2">
    <source>
        <dbReference type="EMBL" id="ORY08751.1"/>
    </source>
</evidence>
<feature type="chain" id="PRO_5012553478" description="Vacuolar protein sorting-associated protein 62" evidence="1">
    <location>
        <begin position="19"/>
        <end position="350"/>
    </location>
</feature>